<organism evidence="2 3">
    <name type="scientific">Acaulospora morrowiae</name>
    <dbReference type="NCBI Taxonomy" id="94023"/>
    <lineage>
        <taxon>Eukaryota</taxon>
        <taxon>Fungi</taxon>
        <taxon>Fungi incertae sedis</taxon>
        <taxon>Mucoromycota</taxon>
        <taxon>Glomeromycotina</taxon>
        <taxon>Glomeromycetes</taxon>
        <taxon>Diversisporales</taxon>
        <taxon>Acaulosporaceae</taxon>
        <taxon>Acaulospora</taxon>
    </lineage>
</organism>
<sequence>MVSSTNDFWKRAEKQKKQEKYSPKEKTRTTKKDKTLDIEAQIDVAYQDWCDKFEEDADEADYFCTAIPNPVPLEGKLLLEPVKELGENYDGACMFNMIIPDFDAYLNKHDKIRGLVDPTYVVAGVGGGVIPNFGIDKYPPVGPHPQLVNFANTTYAWVFNGRDRMAQAKHLVGWLQGYIDSALQGPQEIWLIEVGDDTQAVFQFVMEDSRTFKTWKKHAEIINACKQLVNDTIDWQFQEGIIIEEKKSILSDSLKVVGLAEQQVCEVKENVLYDLINLDIHLVRVVVNGKLSQDDIIGFAQTKKWLPKKIEISVVQL</sequence>
<feature type="compositionally biased region" description="Basic and acidic residues" evidence="1">
    <location>
        <begin position="8"/>
        <end position="32"/>
    </location>
</feature>
<keyword evidence="3" id="KW-1185">Reference proteome</keyword>
<name>A0A9N9G8Q9_9GLOM</name>
<dbReference type="EMBL" id="CAJVPV010005104">
    <property type="protein sequence ID" value="CAG8584899.1"/>
    <property type="molecule type" value="Genomic_DNA"/>
</dbReference>
<proteinExistence type="predicted"/>
<evidence type="ECO:0000313" key="2">
    <source>
        <dbReference type="EMBL" id="CAG8584899.1"/>
    </source>
</evidence>
<evidence type="ECO:0000313" key="3">
    <source>
        <dbReference type="Proteomes" id="UP000789342"/>
    </source>
</evidence>
<protein>
    <submittedName>
        <fullName evidence="2">16279_t:CDS:1</fullName>
    </submittedName>
</protein>
<accession>A0A9N9G8Q9</accession>
<gene>
    <name evidence="2" type="ORF">AMORRO_LOCUS7079</name>
</gene>
<dbReference type="AlphaFoldDB" id="A0A9N9G8Q9"/>
<comment type="caution">
    <text evidence="2">The sequence shown here is derived from an EMBL/GenBank/DDBJ whole genome shotgun (WGS) entry which is preliminary data.</text>
</comment>
<reference evidence="2" key="1">
    <citation type="submission" date="2021-06" db="EMBL/GenBank/DDBJ databases">
        <authorList>
            <person name="Kallberg Y."/>
            <person name="Tangrot J."/>
            <person name="Rosling A."/>
        </authorList>
    </citation>
    <scope>NUCLEOTIDE SEQUENCE</scope>
    <source>
        <strain evidence="2">CL551</strain>
    </source>
</reference>
<dbReference type="Proteomes" id="UP000789342">
    <property type="component" value="Unassembled WGS sequence"/>
</dbReference>
<feature type="region of interest" description="Disordered" evidence="1">
    <location>
        <begin position="1"/>
        <end position="32"/>
    </location>
</feature>
<evidence type="ECO:0000256" key="1">
    <source>
        <dbReference type="SAM" id="MobiDB-lite"/>
    </source>
</evidence>
<dbReference type="OrthoDB" id="2368109at2759"/>